<reference evidence="1 2" key="1">
    <citation type="submission" date="2021-06" db="EMBL/GenBank/DDBJ databases">
        <title>Caerostris extrusa draft genome.</title>
        <authorList>
            <person name="Kono N."/>
            <person name="Arakawa K."/>
        </authorList>
    </citation>
    <scope>NUCLEOTIDE SEQUENCE [LARGE SCALE GENOMIC DNA]</scope>
</reference>
<keyword evidence="2" id="KW-1185">Reference proteome</keyword>
<evidence type="ECO:0000313" key="2">
    <source>
        <dbReference type="Proteomes" id="UP001054945"/>
    </source>
</evidence>
<protein>
    <submittedName>
        <fullName evidence="1">Uncharacterized protein</fullName>
    </submittedName>
</protein>
<dbReference type="Proteomes" id="UP001054945">
    <property type="component" value="Unassembled WGS sequence"/>
</dbReference>
<sequence length="89" mass="9725">MKLPHLITKFGKTWVPSPNTSTTIGDGRRLLSHPRVVNFIGGWIRQCKSLIVAGGDTLQIDSDLDEGDVFAETCPNRMEVGDPGGLFDK</sequence>
<evidence type="ECO:0000313" key="1">
    <source>
        <dbReference type="EMBL" id="GIX79960.1"/>
    </source>
</evidence>
<proteinExistence type="predicted"/>
<comment type="caution">
    <text evidence="1">The sequence shown here is derived from an EMBL/GenBank/DDBJ whole genome shotgun (WGS) entry which is preliminary data.</text>
</comment>
<dbReference type="AlphaFoldDB" id="A0AAV4N560"/>
<name>A0AAV4N560_CAEEX</name>
<gene>
    <name evidence="1" type="ORF">CEXT_78811</name>
</gene>
<accession>A0AAV4N560</accession>
<dbReference type="EMBL" id="BPLR01002989">
    <property type="protein sequence ID" value="GIX79960.1"/>
    <property type="molecule type" value="Genomic_DNA"/>
</dbReference>
<organism evidence="1 2">
    <name type="scientific">Caerostris extrusa</name>
    <name type="common">Bark spider</name>
    <name type="synonym">Caerostris bankana</name>
    <dbReference type="NCBI Taxonomy" id="172846"/>
    <lineage>
        <taxon>Eukaryota</taxon>
        <taxon>Metazoa</taxon>
        <taxon>Ecdysozoa</taxon>
        <taxon>Arthropoda</taxon>
        <taxon>Chelicerata</taxon>
        <taxon>Arachnida</taxon>
        <taxon>Araneae</taxon>
        <taxon>Araneomorphae</taxon>
        <taxon>Entelegynae</taxon>
        <taxon>Araneoidea</taxon>
        <taxon>Araneidae</taxon>
        <taxon>Caerostris</taxon>
    </lineage>
</organism>